<evidence type="ECO:0000256" key="7">
    <source>
        <dbReference type="ARBA" id="ARBA00022679"/>
    </source>
</evidence>
<dbReference type="InterPro" id="IPR050445">
    <property type="entry name" value="Bact_polysacc_biosynth/exp"/>
</dbReference>
<evidence type="ECO:0000256" key="18">
    <source>
        <dbReference type="SAM" id="Phobius"/>
    </source>
</evidence>
<keyword evidence="12 18" id="KW-1133">Transmembrane helix</keyword>
<keyword evidence="13 18" id="KW-0472">Membrane</keyword>
<dbReference type="EMBL" id="JH651384">
    <property type="protein sequence ID" value="EIJ32847.1"/>
    <property type="molecule type" value="Genomic_DNA"/>
</dbReference>
<dbReference type="EC" id="2.7.10.2" evidence="4"/>
<dbReference type="PANTHER" id="PTHR32309">
    <property type="entry name" value="TYROSINE-PROTEIN KINASE"/>
    <property type="match status" value="1"/>
</dbReference>
<dbReference type="InterPro" id="IPR032807">
    <property type="entry name" value="GNVR"/>
</dbReference>
<dbReference type="SUPFAM" id="SSF52540">
    <property type="entry name" value="P-loop containing nucleoside triphosphate hydrolases"/>
    <property type="match status" value="1"/>
</dbReference>
<evidence type="ECO:0000256" key="11">
    <source>
        <dbReference type="ARBA" id="ARBA00022840"/>
    </source>
</evidence>
<feature type="coiled-coil region" evidence="16">
    <location>
        <begin position="255"/>
        <end position="319"/>
    </location>
</feature>
<comment type="similarity">
    <text evidence="2">Belongs to the CpsD/CapB family.</text>
</comment>
<dbReference type="AlphaFoldDB" id="A0A656H9L9"/>
<evidence type="ECO:0000256" key="3">
    <source>
        <dbReference type="ARBA" id="ARBA00008883"/>
    </source>
</evidence>
<sequence>MRYCGLWWENEATIKLKNYLAPGNMLTVTNKNNLPQHPFHASAPSPQVTALATPGRALTLEDIWRRLMRQKWVLLLTALSILLLTAYITWTTTPTYRSGATIQIEKDGVQIVNFGAVTSLSPDMGEQDPFFRTQYEQLKSRKLAERVIADLDLQARLFERPEKVTLLKALASFVKSLLTSLLPVGDTAGKPPATMDYAEAFQKQLYVEPIEKTHLVKVFFESPDPVLSAEIVNALINAFIKDNISSQSETDTYAKEFLEQELEKARSRLTLQEAKLIEYAKQNGILEVNNSQSSQERKLDELYSALGEAERNRIQAESQMISGRKHGNVREVLNNPVVEGIKQNLVTLEADYQEKLKLFKPAYPDMQRLQQQILETRRQLQKEVGGLKQSLDAEYVSAKKLEDDLRAELDTFKGELVDQRDRGIEYNALKREVESSRDLYDGLLQRLKEVNVAANVTSSNIRVVDVAAPASDIFRPKKALNLILGGLVGLMLGIGAALLRETLSQSVASVGELQALSGLPVLGTIPHVRNRSESHLALATARDAGSLLAEAYRVAAANLRFVLPGGMAPRVTLIASVNPAEGKSTSAVNIALSQAQQGMKVLLIDADLRKPSIHVKMGLPNARGLSNFLSGETDVASVTHPSRELKGLYFITAGTLIADPVRMVSSPAMARLLNLASKHFDSVIVDGPPVAGFADAIYLSSMAEATVIVADEDHINRKRLLNVIEQLRRVKPNVVGFLMVKSQDDVTDYRYYDRYQTRIPSSGRPAKKAPKGKGKGLNLAPVL</sequence>
<keyword evidence="6" id="KW-0997">Cell inner membrane</keyword>
<evidence type="ECO:0000256" key="8">
    <source>
        <dbReference type="ARBA" id="ARBA00022692"/>
    </source>
</evidence>
<evidence type="ECO:0000259" key="19">
    <source>
        <dbReference type="Pfam" id="PF02706"/>
    </source>
</evidence>
<dbReference type="InterPro" id="IPR003856">
    <property type="entry name" value="LPS_length_determ_N"/>
</dbReference>
<keyword evidence="10" id="KW-0418">Kinase</keyword>
<evidence type="ECO:0000256" key="4">
    <source>
        <dbReference type="ARBA" id="ARBA00011903"/>
    </source>
</evidence>
<evidence type="ECO:0000256" key="6">
    <source>
        <dbReference type="ARBA" id="ARBA00022519"/>
    </source>
</evidence>
<evidence type="ECO:0000256" key="10">
    <source>
        <dbReference type="ARBA" id="ARBA00022777"/>
    </source>
</evidence>
<dbReference type="NCBIfam" id="TIGR01007">
    <property type="entry name" value="eps_fam"/>
    <property type="match status" value="1"/>
</dbReference>
<dbReference type="GO" id="GO:0005524">
    <property type="term" value="F:ATP binding"/>
    <property type="evidence" value="ECO:0007669"/>
    <property type="project" value="UniProtKB-KW"/>
</dbReference>
<dbReference type="InterPro" id="IPR005702">
    <property type="entry name" value="Wzc-like_C"/>
</dbReference>
<keyword evidence="7" id="KW-0808">Transferase</keyword>
<organism evidence="22 23">
    <name type="scientific">Thiothrix nivea (strain ATCC 35100 / DSM 5205 / JP2)</name>
    <dbReference type="NCBI Taxonomy" id="870187"/>
    <lineage>
        <taxon>Bacteria</taxon>
        <taxon>Pseudomonadati</taxon>
        <taxon>Pseudomonadota</taxon>
        <taxon>Gammaproteobacteria</taxon>
        <taxon>Thiotrichales</taxon>
        <taxon>Thiotrichaceae</taxon>
        <taxon>Thiothrix</taxon>
    </lineage>
</organism>
<evidence type="ECO:0000256" key="9">
    <source>
        <dbReference type="ARBA" id="ARBA00022741"/>
    </source>
</evidence>
<dbReference type="Proteomes" id="UP000005317">
    <property type="component" value="Unassembled WGS sequence"/>
</dbReference>
<feature type="transmembrane region" description="Helical" evidence="18">
    <location>
        <begin position="72"/>
        <end position="90"/>
    </location>
</feature>
<dbReference type="GO" id="GO:0005886">
    <property type="term" value="C:plasma membrane"/>
    <property type="evidence" value="ECO:0007669"/>
    <property type="project" value="UniProtKB-SubCell"/>
</dbReference>
<keyword evidence="14" id="KW-0829">Tyrosine-protein kinase</keyword>
<evidence type="ECO:0000256" key="5">
    <source>
        <dbReference type="ARBA" id="ARBA00022475"/>
    </source>
</evidence>
<keyword evidence="11" id="KW-0067">ATP-binding</keyword>
<feature type="domain" description="Polysaccharide chain length determinant N-terminal" evidence="19">
    <location>
        <begin position="58"/>
        <end position="151"/>
    </location>
</feature>
<evidence type="ECO:0000256" key="1">
    <source>
        <dbReference type="ARBA" id="ARBA00004429"/>
    </source>
</evidence>
<dbReference type="CDD" id="cd05387">
    <property type="entry name" value="BY-kinase"/>
    <property type="match status" value="1"/>
</dbReference>
<gene>
    <name evidence="22" type="ORF">Thini_0181</name>
</gene>
<dbReference type="Pfam" id="PF13807">
    <property type="entry name" value="GNVR"/>
    <property type="match status" value="1"/>
</dbReference>
<keyword evidence="5" id="KW-1003">Cell membrane</keyword>
<evidence type="ECO:0000256" key="2">
    <source>
        <dbReference type="ARBA" id="ARBA00007316"/>
    </source>
</evidence>
<evidence type="ECO:0000256" key="16">
    <source>
        <dbReference type="SAM" id="Coils"/>
    </source>
</evidence>
<feature type="compositionally biased region" description="Basic residues" evidence="17">
    <location>
        <begin position="765"/>
        <end position="774"/>
    </location>
</feature>
<comment type="catalytic activity">
    <reaction evidence="15">
        <text>L-tyrosyl-[protein] + ATP = O-phospho-L-tyrosyl-[protein] + ADP + H(+)</text>
        <dbReference type="Rhea" id="RHEA:10596"/>
        <dbReference type="Rhea" id="RHEA-COMP:10136"/>
        <dbReference type="Rhea" id="RHEA-COMP:20101"/>
        <dbReference type="ChEBI" id="CHEBI:15378"/>
        <dbReference type="ChEBI" id="CHEBI:30616"/>
        <dbReference type="ChEBI" id="CHEBI:46858"/>
        <dbReference type="ChEBI" id="CHEBI:61978"/>
        <dbReference type="ChEBI" id="CHEBI:456216"/>
        <dbReference type="EC" id="2.7.10.2"/>
    </reaction>
</comment>
<feature type="region of interest" description="Disordered" evidence="17">
    <location>
        <begin position="760"/>
        <end position="783"/>
    </location>
</feature>
<dbReference type="InterPro" id="IPR025669">
    <property type="entry name" value="AAA_dom"/>
</dbReference>
<dbReference type="Gene3D" id="3.40.50.300">
    <property type="entry name" value="P-loop containing nucleotide triphosphate hydrolases"/>
    <property type="match status" value="1"/>
</dbReference>
<evidence type="ECO:0000313" key="22">
    <source>
        <dbReference type="EMBL" id="EIJ32847.1"/>
    </source>
</evidence>
<accession>A0A656H9L9</accession>
<feature type="domain" description="AAA" evidence="20">
    <location>
        <begin position="582"/>
        <end position="730"/>
    </location>
</feature>
<evidence type="ECO:0000256" key="15">
    <source>
        <dbReference type="ARBA" id="ARBA00051245"/>
    </source>
</evidence>
<evidence type="ECO:0000256" key="14">
    <source>
        <dbReference type="ARBA" id="ARBA00023137"/>
    </source>
</evidence>
<dbReference type="GO" id="GO:0004713">
    <property type="term" value="F:protein tyrosine kinase activity"/>
    <property type="evidence" value="ECO:0007669"/>
    <property type="project" value="TreeGrafter"/>
</dbReference>
<keyword evidence="23" id="KW-1185">Reference proteome</keyword>
<proteinExistence type="inferred from homology"/>
<dbReference type="InterPro" id="IPR027417">
    <property type="entry name" value="P-loop_NTPase"/>
</dbReference>
<name>A0A656H9L9_THINJ</name>
<comment type="similarity">
    <text evidence="3">Belongs to the etk/wzc family.</text>
</comment>
<feature type="domain" description="Tyrosine-protein kinase G-rich" evidence="21">
    <location>
        <begin position="429"/>
        <end position="501"/>
    </location>
</feature>
<dbReference type="Pfam" id="PF02706">
    <property type="entry name" value="Wzz"/>
    <property type="match status" value="1"/>
</dbReference>
<evidence type="ECO:0000259" key="20">
    <source>
        <dbReference type="Pfam" id="PF13614"/>
    </source>
</evidence>
<dbReference type="PANTHER" id="PTHR32309:SF13">
    <property type="entry name" value="FERRIC ENTEROBACTIN TRANSPORT PROTEIN FEPE"/>
    <property type="match status" value="1"/>
</dbReference>
<dbReference type="Pfam" id="PF13614">
    <property type="entry name" value="AAA_31"/>
    <property type="match status" value="1"/>
</dbReference>
<protein>
    <recommendedName>
        <fullName evidence="4">non-specific protein-tyrosine kinase</fullName>
        <ecNumber evidence="4">2.7.10.2</ecNumber>
    </recommendedName>
</protein>
<keyword evidence="16" id="KW-0175">Coiled coil</keyword>
<evidence type="ECO:0000259" key="21">
    <source>
        <dbReference type="Pfam" id="PF13807"/>
    </source>
</evidence>
<keyword evidence="9" id="KW-0547">Nucleotide-binding</keyword>
<evidence type="ECO:0000256" key="12">
    <source>
        <dbReference type="ARBA" id="ARBA00022989"/>
    </source>
</evidence>
<keyword evidence="8 18" id="KW-0812">Transmembrane</keyword>
<evidence type="ECO:0000313" key="23">
    <source>
        <dbReference type="Proteomes" id="UP000005317"/>
    </source>
</evidence>
<reference evidence="23" key="1">
    <citation type="journal article" date="2011" name="Stand. Genomic Sci.">
        <title>Genome sequence of the filamentous, gliding Thiothrix nivea neotype strain (JP2(T)).</title>
        <authorList>
            <person name="Lapidus A."/>
            <person name="Nolan M."/>
            <person name="Lucas S."/>
            <person name="Glavina Del Rio T."/>
            <person name="Tice H."/>
            <person name="Cheng J.F."/>
            <person name="Tapia R."/>
            <person name="Han C."/>
            <person name="Goodwin L."/>
            <person name="Pitluck S."/>
            <person name="Liolios K."/>
            <person name="Pagani I."/>
            <person name="Ivanova N."/>
            <person name="Huntemann M."/>
            <person name="Mavromatis K."/>
            <person name="Mikhailova N."/>
            <person name="Pati A."/>
            <person name="Chen A."/>
            <person name="Palaniappan K."/>
            <person name="Land M."/>
            <person name="Brambilla E.M."/>
            <person name="Rohde M."/>
            <person name="Abt B."/>
            <person name="Verbarg S."/>
            <person name="Goker M."/>
            <person name="Bristow J."/>
            <person name="Eisen J.A."/>
            <person name="Markowitz V."/>
            <person name="Hugenholtz P."/>
            <person name="Kyrpides N.C."/>
            <person name="Klenk H.P."/>
            <person name="Woyke T."/>
        </authorList>
    </citation>
    <scope>NUCLEOTIDE SEQUENCE [LARGE SCALE GENOMIC DNA]</scope>
    <source>
        <strain evidence="23">ATCC 35100 / DSM 5205 / JP2</strain>
    </source>
</reference>
<comment type="subcellular location">
    <subcellularLocation>
        <location evidence="1">Cell inner membrane</location>
        <topology evidence="1">Multi-pass membrane protein</topology>
    </subcellularLocation>
</comment>
<evidence type="ECO:0000256" key="17">
    <source>
        <dbReference type="SAM" id="MobiDB-lite"/>
    </source>
</evidence>
<evidence type="ECO:0000256" key="13">
    <source>
        <dbReference type="ARBA" id="ARBA00023136"/>
    </source>
</evidence>